<protein>
    <recommendedName>
        <fullName evidence="1">F-box domain-containing protein</fullName>
    </recommendedName>
</protein>
<gene>
    <name evidence="2" type="ORF">CALVIDRAFT_222467</name>
</gene>
<evidence type="ECO:0000259" key="1">
    <source>
        <dbReference type="PROSITE" id="PS50181"/>
    </source>
</evidence>
<sequence>MLSFDDLNNDVVLHILYGLPIQDLLTISETCKRLHTVIRDSLRLQFLLSAYAENYVIRPQSLTCTIPELETFLRLHTLRWARFEGKRKETVALPNPPLAKPIIGYRKGIYVEADRTHYDIVRLNAHSTGEASTTARYPLPVAAVETKGILVDQDQDLLLLITRDETFSVRAFCFTVAGFPHPLARGYVDCGIHAPPPPLDNLWHGLQYYEEAPVPCDVCGDVIGAAPSDGSGTVLHLWNWKTGVQLPQLRVDKVYTSFNFLSPTTFIASAGYHRPPTIDYYVFGDTIRLERSLELPRIRDDRTFAFTTNVSNPIGRRSSLPIEARVHYIRVSIDLSLSGFYNVVIDPAVLTDPTLPQGPKPISWDWWGPDNTRWFSMDGNMYFGLHGPPCVHGSRIVIQRVDNNQTAEGPYTYIIADFNILPSRRHEALTGAASMPQPTNGTGQDIPGISSKIITATTPIIHPAFEDGEIECCLPFREIRIRGPFARKPEWTWLDEERLIAHRSEAPPNGGSELDVVFMA</sequence>
<dbReference type="AlphaFoldDB" id="A0A167K6D3"/>
<dbReference type="Pfam" id="PF00646">
    <property type="entry name" value="F-box"/>
    <property type="match status" value="1"/>
</dbReference>
<dbReference type="InterPro" id="IPR001810">
    <property type="entry name" value="F-box_dom"/>
</dbReference>
<dbReference type="CDD" id="cd09917">
    <property type="entry name" value="F-box_SF"/>
    <property type="match status" value="1"/>
</dbReference>
<dbReference type="PROSITE" id="PS50181">
    <property type="entry name" value="FBOX"/>
    <property type="match status" value="1"/>
</dbReference>
<evidence type="ECO:0000313" key="3">
    <source>
        <dbReference type="Proteomes" id="UP000076738"/>
    </source>
</evidence>
<evidence type="ECO:0000313" key="2">
    <source>
        <dbReference type="EMBL" id="KZO94310.1"/>
    </source>
</evidence>
<organism evidence="2 3">
    <name type="scientific">Calocera viscosa (strain TUFC12733)</name>
    <dbReference type="NCBI Taxonomy" id="1330018"/>
    <lineage>
        <taxon>Eukaryota</taxon>
        <taxon>Fungi</taxon>
        <taxon>Dikarya</taxon>
        <taxon>Basidiomycota</taxon>
        <taxon>Agaricomycotina</taxon>
        <taxon>Dacrymycetes</taxon>
        <taxon>Dacrymycetales</taxon>
        <taxon>Dacrymycetaceae</taxon>
        <taxon>Calocera</taxon>
    </lineage>
</organism>
<dbReference type="EMBL" id="KV417295">
    <property type="protein sequence ID" value="KZO94310.1"/>
    <property type="molecule type" value="Genomic_DNA"/>
</dbReference>
<keyword evidence="3" id="KW-1185">Reference proteome</keyword>
<feature type="domain" description="F-box" evidence="1">
    <location>
        <begin position="1"/>
        <end position="47"/>
    </location>
</feature>
<proteinExistence type="predicted"/>
<dbReference type="Gene3D" id="1.20.1280.50">
    <property type="match status" value="1"/>
</dbReference>
<dbReference type="Proteomes" id="UP000076738">
    <property type="component" value="Unassembled WGS sequence"/>
</dbReference>
<dbReference type="SUPFAM" id="SSF81383">
    <property type="entry name" value="F-box domain"/>
    <property type="match status" value="1"/>
</dbReference>
<name>A0A167K6D3_CALVF</name>
<dbReference type="InterPro" id="IPR036047">
    <property type="entry name" value="F-box-like_dom_sf"/>
</dbReference>
<reference evidence="2 3" key="1">
    <citation type="journal article" date="2016" name="Mol. Biol. Evol.">
        <title>Comparative Genomics of Early-Diverging Mushroom-Forming Fungi Provides Insights into the Origins of Lignocellulose Decay Capabilities.</title>
        <authorList>
            <person name="Nagy L.G."/>
            <person name="Riley R."/>
            <person name="Tritt A."/>
            <person name="Adam C."/>
            <person name="Daum C."/>
            <person name="Floudas D."/>
            <person name="Sun H."/>
            <person name="Yadav J.S."/>
            <person name="Pangilinan J."/>
            <person name="Larsson K.H."/>
            <person name="Matsuura K."/>
            <person name="Barry K."/>
            <person name="Labutti K."/>
            <person name="Kuo R."/>
            <person name="Ohm R.A."/>
            <person name="Bhattacharya S.S."/>
            <person name="Shirouzu T."/>
            <person name="Yoshinaga Y."/>
            <person name="Martin F.M."/>
            <person name="Grigoriev I.V."/>
            <person name="Hibbett D.S."/>
        </authorList>
    </citation>
    <scope>NUCLEOTIDE SEQUENCE [LARGE SCALE GENOMIC DNA]</scope>
    <source>
        <strain evidence="2 3">TUFC12733</strain>
    </source>
</reference>
<dbReference type="OrthoDB" id="2745718at2759"/>
<accession>A0A167K6D3</accession>